<evidence type="ECO:0000256" key="1">
    <source>
        <dbReference type="SAM" id="MobiDB-lite"/>
    </source>
</evidence>
<feature type="region of interest" description="Disordered" evidence="1">
    <location>
        <begin position="61"/>
        <end position="120"/>
    </location>
</feature>
<dbReference type="EMBL" id="CADEAL010001091">
    <property type="protein sequence ID" value="CAB1428816.1"/>
    <property type="molecule type" value="Genomic_DNA"/>
</dbReference>
<name>A0A9N7UEM3_PLEPL</name>
<accession>A0A9N7UEM3</accession>
<feature type="compositionally biased region" description="Basic and acidic residues" evidence="1">
    <location>
        <begin position="77"/>
        <end position="91"/>
    </location>
</feature>
<dbReference type="Proteomes" id="UP001153269">
    <property type="component" value="Unassembled WGS sequence"/>
</dbReference>
<evidence type="ECO:0000313" key="3">
    <source>
        <dbReference type="Proteomes" id="UP001153269"/>
    </source>
</evidence>
<keyword evidence="3" id="KW-1185">Reference proteome</keyword>
<sequence>MFSSDPNCQRRYDRSQNAVTVFRHLLLLLRDPCGLPPPSPFTVRDLRRSCEAERVGIRRSAFSKHRKTKQTQLRPEISPEMRTDLSDEQQQRRRRRMEEEEEEEEGGGGGGGGGGWRQKRCSQSVNLEDTLERTAGPGLITNLSLDPSRPRLLQELQQSTCARSGVGNKALASSKHSHTAPTGGHTWYSPSTWGSLSNGINKHDAAGLLHESDSASLNNERSRPGLVRCETDVRGEQRTIWVKLTGGETSESVCSGPERHVTSLSAT</sequence>
<proteinExistence type="predicted"/>
<reference evidence="2" key="1">
    <citation type="submission" date="2020-03" db="EMBL/GenBank/DDBJ databases">
        <authorList>
            <person name="Weist P."/>
        </authorList>
    </citation>
    <scope>NUCLEOTIDE SEQUENCE</scope>
</reference>
<feature type="compositionally biased region" description="Gly residues" evidence="1">
    <location>
        <begin position="107"/>
        <end position="116"/>
    </location>
</feature>
<evidence type="ECO:0000313" key="2">
    <source>
        <dbReference type="EMBL" id="CAB1428816.1"/>
    </source>
</evidence>
<feature type="region of interest" description="Disordered" evidence="1">
    <location>
        <begin position="248"/>
        <end position="267"/>
    </location>
</feature>
<organism evidence="2 3">
    <name type="scientific">Pleuronectes platessa</name>
    <name type="common">European plaice</name>
    <dbReference type="NCBI Taxonomy" id="8262"/>
    <lineage>
        <taxon>Eukaryota</taxon>
        <taxon>Metazoa</taxon>
        <taxon>Chordata</taxon>
        <taxon>Craniata</taxon>
        <taxon>Vertebrata</taxon>
        <taxon>Euteleostomi</taxon>
        <taxon>Actinopterygii</taxon>
        <taxon>Neopterygii</taxon>
        <taxon>Teleostei</taxon>
        <taxon>Neoteleostei</taxon>
        <taxon>Acanthomorphata</taxon>
        <taxon>Carangaria</taxon>
        <taxon>Pleuronectiformes</taxon>
        <taxon>Pleuronectoidei</taxon>
        <taxon>Pleuronectidae</taxon>
        <taxon>Pleuronectes</taxon>
    </lineage>
</organism>
<protein>
    <submittedName>
        <fullName evidence="2">Uncharacterized protein</fullName>
    </submittedName>
</protein>
<gene>
    <name evidence="2" type="ORF">PLEPLA_LOCUS16791</name>
</gene>
<comment type="caution">
    <text evidence="2">The sequence shown here is derived from an EMBL/GenBank/DDBJ whole genome shotgun (WGS) entry which is preliminary data.</text>
</comment>
<dbReference type="AlphaFoldDB" id="A0A9N7UEM3"/>